<evidence type="ECO:0000256" key="17">
    <source>
        <dbReference type="ARBA" id="ARBA00034523"/>
    </source>
</evidence>
<evidence type="ECO:0000313" key="20">
    <source>
        <dbReference type="EMBL" id="KAF0519154.1"/>
    </source>
</evidence>
<dbReference type="GO" id="GO:0061630">
    <property type="term" value="F:ubiquitin protein ligase activity"/>
    <property type="evidence" value="ECO:0007669"/>
    <property type="project" value="UniProtKB-EC"/>
</dbReference>
<gene>
    <name evidence="20" type="ORF">F8M41_016611</name>
</gene>
<dbReference type="PROSITE" id="PS00518">
    <property type="entry name" value="ZF_RING_1"/>
    <property type="match status" value="1"/>
</dbReference>
<dbReference type="SMART" id="SM00184">
    <property type="entry name" value="RING"/>
    <property type="match status" value="1"/>
</dbReference>
<dbReference type="GO" id="GO:0016567">
    <property type="term" value="P:protein ubiquitination"/>
    <property type="evidence" value="ECO:0007669"/>
    <property type="project" value="UniProtKB-ARBA"/>
</dbReference>
<evidence type="ECO:0000259" key="19">
    <source>
        <dbReference type="PROSITE" id="PS50089"/>
    </source>
</evidence>
<dbReference type="InterPro" id="IPR006845">
    <property type="entry name" value="Pex_N"/>
</dbReference>
<evidence type="ECO:0000256" key="4">
    <source>
        <dbReference type="ARBA" id="ARBA00022448"/>
    </source>
</evidence>
<evidence type="ECO:0000256" key="2">
    <source>
        <dbReference type="ARBA" id="ARBA00004906"/>
    </source>
</evidence>
<keyword evidence="14" id="KW-0576">Peroxisome</keyword>
<evidence type="ECO:0000256" key="14">
    <source>
        <dbReference type="ARBA" id="ARBA00023140"/>
    </source>
</evidence>
<keyword evidence="5" id="KW-0808">Transferase</keyword>
<evidence type="ECO:0000313" key="21">
    <source>
        <dbReference type="Proteomes" id="UP000439903"/>
    </source>
</evidence>
<dbReference type="SUPFAM" id="SSF57850">
    <property type="entry name" value="RING/U-box"/>
    <property type="match status" value="1"/>
</dbReference>
<evidence type="ECO:0000256" key="10">
    <source>
        <dbReference type="ARBA" id="ARBA00022833"/>
    </source>
</evidence>
<keyword evidence="4" id="KW-0813">Transport</keyword>
<dbReference type="InterPro" id="IPR001841">
    <property type="entry name" value="Znf_RING"/>
</dbReference>
<proteinExistence type="inferred from homology"/>
<evidence type="ECO:0000256" key="8">
    <source>
        <dbReference type="ARBA" id="ARBA00022771"/>
    </source>
</evidence>
<evidence type="ECO:0000256" key="5">
    <source>
        <dbReference type="ARBA" id="ARBA00022679"/>
    </source>
</evidence>
<dbReference type="GO" id="GO:0008270">
    <property type="term" value="F:zinc ion binding"/>
    <property type="evidence" value="ECO:0007669"/>
    <property type="project" value="UniProtKB-KW"/>
</dbReference>
<keyword evidence="21" id="KW-1185">Reference proteome</keyword>
<keyword evidence="13" id="KW-0472">Membrane</keyword>
<evidence type="ECO:0000256" key="3">
    <source>
        <dbReference type="ARBA" id="ARBA00008704"/>
    </source>
</evidence>
<dbReference type="InterPro" id="IPR017907">
    <property type="entry name" value="Znf_RING_CS"/>
</dbReference>
<evidence type="ECO:0000256" key="7">
    <source>
        <dbReference type="ARBA" id="ARBA00022723"/>
    </source>
</evidence>
<organism evidence="20 21">
    <name type="scientific">Gigaspora margarita</name>
    <dbReference type="NCBI Taxonomy" id="4874"/>
    <lineage>
        <taxon>Eukaryota</taxon>
        <taxon>Fungi</taxon>
        <taxon>Fungi incertae sedis</taxon>
        <taxon>Mucoromycota</taxon>
        <taxon>Glomeromycotina</taxon>
        <taxon>Glomeromycetes</taxon>
        <taxon>Diversisporales</taxon>
        <taxon>Gigasporaceae</taxon>
        <taxon>Gigaspora</taxon>
    </lineage>
</organism>
<dbReference type="PANTHER" id="PTHR48178">
    <property type="entry name" value="PEROXISOME BIOGENESIS FACTOR 2"/>
    <property type="match status" value="1"/>
</dbReference>
<protein>
    <recommendedName>
        <fullName evidence="17">RING-type E3 ubiquitin transferase (cysteine targeting)</fullName>
        <ecNumber evidence="17">2.3.2.36</ecNumber>
    </recommendedName>
    <alternativeName>
        <fullName evidence="15">Peroxin-2</fullName>
    </alternativeName>
</protein>
<evidence type="ECO:0000256" key="18">
    <source>
        <dbReference type="PROSITE-ProRule" id="PRU00175"/>
    </source>
</evidence>
<dbReference type="InterPro" id="IPR013083">
    <property type="entry name" value="Znf_RING/FYVE/PHD"/>
</dbReference>
<comment type="catalytic activity">
    <reaction evidence="16">
        <text>[E2 ubiquitin-conjugating enzyme]-S-ubiquitinyl-L-cysteine + [acceptor protein]-L-cysteine = [E2 ubiquitin-conjugating enzyme]-L-cysteine + [acceptor protein]-S-ubiquitinyl-L-cysteine.</text>
        <dbReference type="EC" id="2.3.2.36"/>
    </reaction>
</comment>
<evidence type="ECO:0000256" key="15">
    <source>
        <dbReference type="ARBA" id="ARBA00032511"/>
    </source>
</evidence>
<name>A0A8H4AP24_GIGMA</name>
<dbReference type="GO" id="GO:0005778">
    <property type="term" value="C:peroxisomal membrane"/>
    <property type="evidence" value="ECO:0007669"/>
    <property type="project" value="UniProtKB-SubCell"/>
</dbReference>
<dbReference type="PROSITE" id="PS50089">
    <property type="entry name" value="ZF_RING_2"/>
    <property type="match status" value="1"/>
</dbReference>
<evidence type="ECO:0000256" key="11">
    <source>
        <dbReference type="ARBA" id="ARBA00022927"/>
    </source>
</evidence>
<comment type="caution">
    <text evidence="20">The sequence shown here is derived from an EMBL/GenBank/DDBJ whole genome shotgun (WGS) entry which is preliminary data.</text>
</comment>
<keyword evidence="8 18" id="KW-0863">Zinc-finger</keyword>
<evidence type="ECO:0000256" key="12">
    <source>
        <dbReference type="ARBA" id="ARBA00022989"/>
    </source>
</evidence>
<comment type="similarity">
    <text evidence="3">Belongs to the pex2/pex10/pex12 family.</text>
</comment>
<dbReference type="GO" id="GO:0016562">
    <property type="term" value="P:protein import into peroxisome matrix, receptor recycling"/>
    <property type="evidence" value="ECO:0007669"/>
    <property type="project" value="UniProtKB-ARBA"/>
</dbReference>
<dbReference type="PANTHER" id="PTHR48178:SF1">
    <property type="entry name" value="PEROXISOME BIOGENESIS FACTOR 2"/>
    <property type="match status" value="1"/>
</dbReference>
<dbReference type="InterPro" id="IPR025654">
    <property type="entry name" value="PEX2/10"/>
</dbReference>
<dbReference type="Proteomes" id="UP000439903">
    <property type="component" value="Unassembled WGS sequence"/>
</dbReference>
<dbReference type="AlphaFoldDB" id="A0A8H4AP24"/>
<keyword evidence="6" id="KW-0812">Transmembrane</keyword>
<keyword evidence="7" id="KW-0479">Metal-binding</keyword>
<keyword evidence="12" id="KW-1133">Transmembrane helix</keyword>
<keyword evidence="11" id="KW-0653">Protein transport</keyword>
<evidence type="ECO:0000256" key="9">
    <source>
        <dbReference type="ARBA" id="ARBA00022786"/>
    </source>
</evidence>
<reference evidence="20 21" key="1">
    <citation type="journal article" date="2019" name="Environ. Microbiol.">
        <title>At the nexus of three kingdoms: the genome of the mycorrhizal fungus Gigaspora margarita provides insights into plant, endobacterial and fungal interactions.</title>
        <authorList>
            <person name="Venice F."/>
            <person name="Ghignone S."/>
            <person name="Salvioli di Fossalunga A."/>
            <person name="Amselem J."/>
            <person name="Novero M."/>
            <person name="Xianan X."/>
            <person name="Sedzielewska Toro K."/>
            <person name="Morin E."/>
            <person name="Lipzen A."/>
            <person name="Grigoriev I.V."/>
            <person name="Henrissat B."/>
            <person name="Martin F.M."/>
            <person name="Bonfante P."/>
        </authorList>
    </citation>
    <scope>NUCLEOTIDE SEQUENCE [LARGE SCALE GENOMIC DNA]</scope>
    <source>
        <strain evidence="20 21">BEG34</strain>
    </source>
</reference>
<accession>A0A8H4AP24</accession>
<dbReference type="EMBL" id="WTPW01000364">
    <property type="protein sequence ID" value="KAF0519154.1"/>
    <property type="molecule type" value="Genomic_DNA"/>
</dbReference>
<dbReference type="Pfam" id="PF04757">
    <property type="entry name" value="Pex2_Pex12"/>
    <property type="match status" value="1"/>
</dbReference>
<dbReference type="OrthoDB" id="1701437at2759"/>
<evidence type="ECO:0000256" key="1">
    <source>
        <dbReference type="ARBA" id="ARBA00004585"/>
    </source>
</evidence>
<keyword evidence="9" id="KW-0833">Ubl conjugation pathway</keyword>
<comment type="pathway">
    <text evidence="2">Protein modification; protein ubiquitination.</text>
</comment>
<comment type="subcellular location">
    <subcellularLocation>
        <location evidence="1">Peroxisome membrane</location>
        <topology evidence="1">Multi-pass membrane protein</topology>
    </subcellularLocation>
</comment>
<dbReference type="EC" id="2.3.2.36" evidence="17"/>
<keyword evidence="10" id="KW-0862">Zinc</keyword>
<dbReference type="Gene3D" id="3.30.40.10">
    <property type="entry name" value="Zinc/RING finger domain, C3HC4 (zinc finger)"/>
    <property type="match status" value="1"/>
</dbReference>
<evidence type="ECO:0000256" key="6">
    <source>
        <dbReference type="ARBA" id="ARBA00022692"/>
    </source>
</evidence>
<evidence type="ECO:0000256" key="13">
    <source>
        <dbReference type="ARBA" id="ARBA00023136"/>
    </source>
</evidence>
<sequence length="365" mass="43200">MDGQNVSFWSKEWADIQSSLSSIRCSIFPSSPFRIMRASQIDSNLLDLQLFGILKEQLWKTFSLFKPQFREAFEPELLAALQLVMYRFSIYESGASYGAQLQNLKYRNERRHSGGLQSTQKDAVLTKSQKYAFGAMTIGGPYIWMRINRFVTAKRWSELNDNDARKIFWKCLQHLENLYKILSLANFLAFLYDGKYRTLVDRILTMRFVYARQMTRRHVNFEFMNRQLVWHAFTEFLLFLMPFINFRRVKNILKHVSYSKPQAFDFLPAHICAICYEQQMSTSTSSITAVSSTRLHNSYETSCGHQYCYYCIKMKMIQEGKTWKCLRCGEEIKDIRRALDKVFDDDENNDYKGKKPTIQDQKYFF</sequence>
<evidence type="ECO:0000256" key="16">
    <source>
        <dbReference type="ARBA" id="ARBA00034438"/>
    </source>
</evidence>
<feature type="domain" description="RING-type" evidence="19">
    <location>
        <begin position="272"/>
        <end position="328"/>
    </location>
</feature>